<keyword evidence="2" id="KW-0805">Transcription regulation</keyword>
<feature type="region of interest" description="Disordered" evidence="6">
    <location>
        <begin position="121"/>
        <end position="234"/>
    </location>
</feature>
<comment type="caution">
    <text evidence="8">The sequence shown here is derived from an EMBL/GenBank/DDBJ whole genome shotgun (WGS) entry which is preliminary data.</text>
</comment>
<dbReference type="EMBL" id="BDDD01000100">
    <property type="protein sequence ID" value="GAV59162.1"/>
    <property type="molecule type" value="Genomic_DNA"/>
</dbReference>
<dbReference type="PANTHER" id="PTHR31003">
    <property type="entry name" value="MYB FAMILY TRANSCRIPTION FACTOR"/>
    <property type="match status" value="1"/>
</dbReference>
<dbReference type="Pfam" id="PF26575">
    <property type="entry name" value="HHO5_N"/>
    <property type="match status" value="1"/>
</dbReference>
<feature type="compositionally biased region" description="Polar residues" evidence="6">
    <location>
        <begin position="123"/>
        <end position="140"/>
    </location>
</feature>
<dbReference type="FunCoup" id="A0A1Q3AUA9">
    <property type="interactions" value="614"/>
</dbReference>
<keyword evidence="3 8" id="KW-0238">DNA-binding</keyword>
<feature type="non-terminal residue" evidence="8">
    <location>
        <position position="1"/>
    </location>
</feature>
<feature type="region of interest" description="Disordered" evidence="6">
    <location>
        <begin position="351"/>
        <end position="404"/>
    </location>
</feature>
<evidence type="ECO:0000256" key="6">
    <source>
        <dbReference type="SAM" id="MobiDB-lite"/>
    </source>
</evidence>
<comment type="subcellular location">
    <subcellularLocation>
        <location evidence="1">Nucleus</location>
    </subcellularLocation>
</comment>
<keyword evidence="9" id="KW-1185">Reference proteome</keyword>
<dbReference type="Pfam" id="PF00249">
    <property type="entry name" value="Myb_DNA-binding"/>
    <property type="match status" value="1"/>
</dbReference>
<dbReference type="InParanoid" id="A0A1Q3AUA9"/>
<reference evidence="9" key="1">
    <citation type="submission" date="2016-04" db="EMBL/GenBank/DDBJ databases">
        <title>Cephalotus genome sequencing.</title>
        <authorList>
            <person name="Fukushima K."/>
            <person name="Hasebe M."/>
            <person name="Fang X."/>
        </authorList>
    </citation>
    <scope>NUCLEOTIDE SEQUENCE [LARGE SCALE GENOMIC DNA]</scope>
    <source>
        <strain evidence="9">cv. St1</strain>
    </source>
</reference>
<evidence type="ECO:0000256" key="3">
    <source>
        <dbReference type="ARBA" id="ARBA00023125"/>
    </source>
</evidence>
<dbReference type="AlphaFoldDB" id="A0A1Q3AUA9"/>
<proteinExistence type="predicted"/>
<dbReference type="InterPro" id="IPR009057">
    <property type="entry name" value="Homeodomain-like_sf"/>
</dbReference>
<dbReference type="OrthoDB" id="1908613at2759"/>
<dbReference type="PROSITE" id="PS51294">
    <property type="entry name" value="HTH_MYB"/>
    <property type="match status" value="1"/>
</dbReference>
<evidence type="ECO:0000259" key="7">
    <source>
        <dbReference type="PROSITE" id="PS51294"/>
    </source>
</evidence>
<protein>
    <submittedName>
        <fullName evidence="8">Myb_DNA-binding domain-containing protein</fullName>
    </submittedName>
</protein>
<dbReference type="NCBIfam" id="TIGR01557">
    <property type="entry name" value="myb_SHAQKYF"/>
    <property type="match status" value="1"/>
</dbReference>
<sequence length="404" mass="44697">KATKPIHSSNLLKKARAHTLSLIKEDSFLLRDATTSISQKMQRRHDYVEALEEEKRKIQVFQRELPLCLELVTQAIEACKRELSSTTTECNMQGQTHLESLEDTSSEGPVLEEFIPLKRNQLDEPSSPSHKQHKSNSGGISDNKKKSDWLRSVQLWNQSPDPPSKGDVPRRSVKINGGAFQPFQKERSVGKSNESIHKKVNSRTVLHSATTSSSSGNSQREEKETQANRKQRRCWSPELHRRFVHALQQLGGSHAATPKQIRELMKVDGLTNDEVKSHLQKYRLHTRRPSQTVHSNSNSQAPQFVVVGGIWVSPPEYAAATTTTVSGEAAGIAAANRIYVPVAAAPAKTQQAPTELVQKAGQAQSEHFYSEERRSHSAEGANPNSPATSSSTHTSTASPVSQCL</sequence>
<dbReference type="InterPro" id="IPR006447">
    <property type="entry name" value="Myb_dom_plants"/>
</dbReference>
<organism evidence="8 9">
    <name type="scientific">Cephalotus follicularis</name>
    <name type="common">Albany pitcher plant</name>
    <dbReference type="NCBI Taxonomy" id="3775"/>
    <lineage>
        <taxon>Eukaryota</taxon>
        <taxon>Viridiplantae</taxon>
        <taxon>Streptophyta</taxon>
        <taxon>Embryophyta</taxon>
        <taxon>Tracheophyta</taxon>
        <taxon>Spermatophyta</taxon>
        <taxon>Magnoliopsida</taxon>
        <taxon>eudicotyledons</taxon>
        <taxon>Gunneridae</taxon>
        <taxon>Pentapetalae</taxon>
        <taxon>rosids</taxon>
        <taxon>fabids</taxon>
        <taxon>Oxalidales</taxon>
        <taxon>Cephalotaceae</taxon>
        <taxon>Cephalotus</taxon>
    </lineage>
</organism>
<evidence type="ECO:0000313" key="9">
    <source>
        <dbReference type="Proteomes" id="UP000187406"/>
    </source>
</evidence>
<feature type="compositionally biased region" description="Basic and acidic residues" evidence="6">
    <location>
        <begin position="184"/>
        <end position="197"/>
    </location>
</feature>
<evidence type="ECO:0000256" key="4">
    <source>
        <dbReference type="ARBA" id="ARBA00023163"/>
    </source>
</evidence>
<dbReference type="SUPFAM" id="SSF46689">
    <property type="entry name" value="Homeodomain-like"/>
    <property type="match status" value="1"/>
</dbReference>
<gene>
    <name evidence="8" type="ORF">CFOL_v3_02693</name>
</gene>
<dbReference type="GO" id="GO:0003700">
    <property type="term" value="F:DNA-binding transcription factor activity"/>
    <property type="evidence" value="ECO:0007669"/>
    <property type="project" value="InterPro"/>
</dbReference>
<dbReference type="GO" id="GO:0003677">
    <property type="term" value="F:DNA binding"/>
    <property type="evidence" value="ECO:0007669"/>
    <property type="project" value="UniProtKB-KW"/>
</dbReference>
<evidence type="ECO:0000256" key="2">
    <source>
        <dbReference type="ARBA" id="ARBA00023015"/>
    </source>
</evidence>
<name>A0A1Q3AUA9_CEPFO</name>
<feature type="domain" description="HTH myb-type" evidence="7">
    <location>
        <begin position="227"/>
        <end position="287"/>
    </location>
</feature>
<dbReference type="InterPro" id="IPR044787">
    <property type="entry name" value="HHO5-like"/>
</dbReference>
<dbReference type="PANTHER" id="PTHR31003:SF16">
    <property type="entry name" value="TRANSCRIPTION FACTOR HHO2"/>
    <property type="match status" value="1"/>
</dbReference>
<dbReference type="GO" id="GO:0005634">
    <property type="term" value="C:nucleus"/>
    <property type="evidence" value="ECO:0007669"/>
    <property type="project" value="UniProtKB-SubCell"/>
</dbReference>
<dbReference type="InterPro" id="IPR058673">
    <property type="entry name" value="HHO5-like_N"/>
</dbReference>
<dbReference type="InterPro" id="IPR017930">
    <property type="entry name" value="Myb_dom"/>
</dbReference>
<evidence type="ECO:0000256" key="5">
    <source>
        <dbReference type="ARBA" id="ARBA00023242"/>
    </source>
</evidence>
<evidence type="ECO:0000256" key="1">
    <source>
        <dbReference type="ARBA" id="ARBA00004123"/>
    </source>
</evidence>
<dbReference type="Proteomes" id="UP000187406">
    <property type="component" value="Unassembled WGS sequence"/>
</dbReference>
<feature type="compositionally biased region" description="Low complexity" evidence="6">
    <location>
        <begin position="208"/>
        <end position="218"/>
    </location>
</feature>
<accession>A0A1Q3AUA9</accession>
<evidence type="ECO:0000313" key="8">
    <source>
        <dbReference type="EMBL" id="GAV59162.1"/>
    </source>
</evidence>
<dbReference type="Gene3D" id="1.10.10.60">
    <property type="entry name" value="Homeodomain-like"/>
    <property type="match status" value="1"/>
</dbReference>
<dbReference type="InterPro" id="IPR001005">
    <property type="entry name" value="SANT/Myb"/>
</dbReference>
<feature type="compositionally biased region" description="Low complexity" evidence="6">
    <location>
        <begin position="381"/>
        <end position="404"/>
    </location>
</feature>
<feature type="compositionally biased region" description="Basic and acidic residues" evidence="6">
    <location>
        <begin position="368"/>
        <end position="377"/>
    </location>
</feature>
<dbReference type="FunFam" id="1.10.10.60:FF:000002">
    <property type="entry name" value="Myb family transcription factor"/>
    <property type="match status" value="1"/>
</dbReference>
<keyword evidence="5" id="KW-0539">Nucleus</keyword>
<keyword evidence="4" id="KW-0804">Transcription</keyword>